<dbReference type="KEGG" id="cmt:CCM_02329"/>
<sequence length="53" mass="5941">MYTPDPSSDIFANLYVPEWIHTTARHVRGSAEDTIKPCQPFSVADPSWSGFTI</sequence>
<proteinExistence type="predicted"/>
<reference evidence="1 2" key="1">
    <citation type="journal article" date="2011" name="Genome Biol.">
        <title>Genome sequence of the insect pathogenic fungus Cordyceps militaris, a valued traditional Chinese medicine.</title>
        <authorList>
            <person name="Zheng P."/>
            <person name="Xia Y."/>
            <person name="Xiao G."/>
            <person name="Xiong C."/>
            <person name="Hu X."/>
            <person name="Zhang S."/>
            <person name="Zheng H."/>
            <person name="Huang Y."/>
            <person name="Zhou Y."/>
            <person name="Wang S."/>
            <person name="Zhao G.P."/>
            <person name="Liu X."/>
            <person name="St Leger R.J."/>
            <person name="Wang C."/>
        </authorList>
    </citation>
    <scope>NUCLEOTIDE SEQUENCE [LARGE SCALE GENOMIC DNA]</scope>
    <source>
        <strain evidence="1 2">CM01</strain>
    </source>
</reference>
<organism evidence="1 2">
    <name type="scientific">Cordyceps militaris (strain CM01)</name>
    <name type="common">Caterpillar fungus</name>
    <dbReference type="NCBI Taxonomy" id="983644"/>
    <lineage>
        <taxon>Eukaryota</taxon>
        <taxon>Fungi</taxon>
        <taxon>Dikarya</taxon>
        <taxon>Ascomycota</taxon>
        <taxon>Pezizomycotina</taxon>
        <taxon>Sordariomycetes</taxon>
        <taxon>Hypocreomycetidae</taxon>
        <taxon>Hypocreales</taxon>
        <taxon>Cordycipitaceae</taxon>
        <taxon>Cordyceps</taxon>
    </lineage>
</organism>
<name>G3J926_CORMM</name>
<protein>
    <submittedName>
        <fullName evidence="1">Uncharacterized protein</fullName>
    </submittedName>
</protein>
<dbReference type="Proteomes" id="UP000001610">
    <property type="component" value="Unassembled WGS sequence"/>
</dbReference>
<dbReference type="InParanoid" id="G3J926"/>
<dbReference type="AlphaFoldDB" id="G3J926"/>
<dbReference type="EMBL" id="JH126400">
    <property type="protein sequence ID" value="EGX94058.1"/>
    <property type="molecule type" value="Genomic_DNA"/>
</dbReference>
<gene>
    <name evidence="1" type="ORF">CCM_02329</name>
</gene>
<dbReference type="HOGENOM" id="CLU_3068596_0_0_1"/>
<keyword evidence="2" id="KW-1185">Reference proteome</keyword>
<accession>G3J926</accession>
<dbReference type="GeneID" id="18164356"/>
<dbReference type="RefSeq" id="XP_006667544.1">
    <property type="nucleotide sequence ID" value="XM_006667481.1"/>
</dbReference>
<dbReference type="VEuPathDB" id="FungiDB:CCM_02329"/>
<evidence type="ECO:0000313" key="2">
    <source>
        <dbReference type="Proteomes" id="UP000001610"/>
    </source>
</evidence>
<evidence type="ECO:0000313" key="1">
    <source>
        <dbReference type="EMBL" id="EGX94058.1"/>
    </source>
</evidence>